<accession>C1F9W5</accession>
<organism evidence="3 4">
    <name type="scientific">Acidobacterium capsulatum (strain ATCC 51196 / DSM 11244 / BCRC 80197 / JCM 7670 / NBRC 15755 / NCIMB 13165 / 161)</name>
    <dbReference type="NCBI Taxonomy" id="240015"/>
    <lineage>
        <taxon>Bacteria</taxon>
        <taxon>Pseudomonadati</taxon>
        <taxon>Acidobacteriota</taxon>
        <taxon>Terriglobia</taxon>
        <taxon>Terriglobales</taxon>
        <taxon>Acidobacteriaceae</taxon>
        <taxon>Acidobacterium</taxon>
    </lineage>
</organism>
<dbReference type="EMBL" id="CP001472">
    <property type="protein sequence ID" value="ACO33542.1"/>
    <property type="molecule type" value="Genomic_DNA"/>
</dbReference>
<gene>
    <name evidence="3" type="ordered locus">ACP_0341</name>
</gene>
<keyword evidence="2" id="KW-0732">Signal</keyword>
<keyword evidence="1" id="KW-0812">Transmembrane</keyword>
<evidence type="ECO:0000256" key="1">
    <source>
        <dbReference type="SAM" id="Phobius"/>
    </source>
</evidence>
<protein>
    <recommendedName>
        <fullName evidence="5">Lipoprotein</fullName>
    </recommendedName>
</protein>
<proteinExistence type="predicted"/>
<keyword evidence="1" id="KW-0472">Membrane</keyword>
<evidence type="ECO:0000256" key="2">
    <source>
        <dbReference type="SAM" id="SignalP"/>
    </source>
</evidence>
<evidence type="ECO:0008006" key="5">
    <source>
        <dbReference type="Google" id="ProtNLM"/>
    </source>
</evidence>
<evidence type="ECO:0000313" key="4">
    <source>
        <dbReference type="Proteomes" id="UP000002207"/>
    </source>
</evidence>
<feature type="transmembrane region" description="Helical" evidence="1">
    <location>
        <begin position="137"/>
        <end position="163"/>
    </location>
</feature>
<keyword evidence="1" id="KW-1133">Transmembrane helix</keyword>
<evidence type="ECO:0000313" key="3">
    <source>
        <dbReference type="EMBL" id="ACO33542.1"/>
    </source>
</evidence>
<reference evidence="3 4" key="1">
    <citation type="journal article" date="2009" name="Appl. Environ. Microbiol.">
        <title>Three genomes from the phylum Acidobacteria provide insight into the lifestyles of these microorganisms in soils.</title>
        <authorList>
            <person name="Ward N.L."/>
            <person name="Challacombe J.F."/>
            <person name="Janssen P.H."/>
            <person name="Henrissat B."/>
            <person name="Coutinho P.M."/>
            <person name="Wu M."/>
            <person name="Xie G."/>
            <person name="Haft D.H."/>
            <person name="Sait M."/>
            <person name="Badger J."/>
            <person name="Barabote R.D."/>
            <person name="Bradley B."/>
            <person name="Brettin T.S."/>
            <person name="Brinkac L.M."/>
            <person name="Bruce D."/>
            <person name="Creasy T."/>
            <person name="Daugherty S.C."/>
            <person name="Davidsen T.M."/>
            <person name="DeBoy R.T."/>
            <person name="Detter J.C."/>
            <person name="Dodson R.J."/>
            <person name="Durkin A.S."/>
            <person name="Ganapathy A."/>
            <person name="Gwinn-Giglio M."/>
            <person name="Han C.S."/>
            <person name="Khouri H."/>
            <person name="Kiss H."/>
            <person name="Kothari S.P."/>
            <person name="Madupu R."/>
            <person name="Nelson K.E."/>
            <person name="Nelson W.C."/>
            <person name="Paulsen I."/>
            <person name="Penn K."/>
            <person name="Ren Q."/>
            <person name="Rosovitz M.J."/>
            <person name="Selengut J.D."/>
            <person name="Shrivastava S."/>
            <person name="Sullivan S.A."/>
            <person name="Tapia R."/>
            <person name="Thompson L.S."/>
            <person name="Watkins K.L."/>
            <person name="Yang Q."/>
            <person name="Yu C."/>
            <person name="Zafar N."/>
            <person name="Zhou L."/>
            <person name="Kuske C.R."/>
        </authorList>
    </citation>
    <scope>NUCLEOTIDE SEQUENCE [LARGE SCALE GENOMIC DNA]</scope>
    <source>
        <strain evidence="4">ATCC 51196 / DSM 11244 / BCRC 80197 / JCM 7670 / NBRC 15755 / NCIMB 13165 / 161</strain>
    </source>
</reference>
<keyword evidence="4" id="KW-1185">Reference proteome</keyword>
<dbReference type="AlphaFoldDB" id="C1F9W5"/>
<sequence length="193" mass="21600">MIQFQQRKSAMNLMVMVGVLTMATSLFPPTARAQTGADQVRTLIAGLSDHAEAPARMLDPSLPATERKSNLHRLSTPNYDLSLIPKGKVVIHGDTASVPVRVHFNDHEGNTLDTTATAHFVRRGDTWYFANFDFLKWPGFLVAVLAVGILLGIAYAAIVLMLWRKLSRGRRLGLNWVKIFFPIFWPALFRQAQ</sequence>
<dbReference type="Proteomes" id="UP000002207">
    <property type="component" value="Chromosome"/>
</dbReference>
<dbReference type="HOGENOM" id="CLU_1406071_0_0_0"/>
<feature type="signal peptide" evidence="2">
    <location>
        <begin position="1"/>
        <end position="33"/>
    </location>
</feature>
<dbReference type="STRING" id="240015.ACP_0341"/>
<feature type="chain" id="PRO_5002907292" description="Lipoprotein" evidence="2">
    <location>
        <begin position="34"/>
        <end position="193"/>
    </location>
</feature>
<name>C1F9W5_ACIC5</name>
<dbReference type="KEGG" id="aca:ACP_0341"/>
<dbReference type="InParanoid" id="C1F9W5"/>